<feature type="non-terminal residue" evidence="2">
    <location>
        <position position="1"/>
    </location>
</feature>
<feature type="transmembrane region" description="Helical" evidence="1">
    <location>
        <begin position="274"/>
        <end position="293"/>
    </location>
</feature>
<dbReference type="EMBL" id="AMEX01000010">
    <property type="protein sequence ID" value="EKY20398.1"/>
    <property type="molecule type" value="Genomic_DNA"/>
</dbReference>
<feature type="transmembrane region" description="Helical" evidence="1">
    <location>
        <begin position="299"/>
        <end position="319"/>
    </location>
</feature>
<keyword evidence="1" id="KW-1133">Transmembrane helix</keyword>
<feature type="transmembrane region" description="Helical" evidence="1">
    <location>
        <begin position="155"/>
        <end position="171"/>
    </location>
</feature>
<feature type="transmembrane region" description="Helical" evidence="1">
    <location>
        <begin position="106"/>
        <end position="127"/>
    </location>
</feature>
<evidence type="ECO:0000256" key="1">
    <source>
        <dbReference type="SAM" id="Phobius"/>
    </source>
</evidence>
<reference evidence="2 3" key="1">
    <citation type="submission" date="2012-05" db="EMBL/GenBank/DDBJ databases">
        <authorList>
            <person name="Weinstock G."/>
            <person name="Sodergren E."/>
            <person name="Lobos E.A."/>
            <person name="Fulton L."/>
            <person name="Fulton R."/>
            <person name="Courtney L."/>
            <person name="Fronick C."/>
            <person name="O'Laughlin M."/>
            <person name="Godfrey J."/>
            <person name="Wilson R.M."/>
            <person name="Miner T."/>
            <person name="Farmer C."/>
            <person name="Delehaunty K."/>
            <person name="Cordes M."/>
            <person name="Minx P."/>
            <person name="Tomlinson C."/>
            <person name="Chen J."/>
            <person name="Wollam A."/>
            <person name="Pepin K.H."/>
            <person name="Bhonagiri V."/>
            <person name="Zhang X."/>
            <person name="Suruliraj S."/>
            <person name="Warren W."/>
            <person name="Mitreva M."/>
            <person name="Mardis E.R."/>
            <person name="Wilson R.K."/>
        </authorList>
    </citation>
    <scope>NUCLEOTIDE SEQUENCE [LARGE SCALE GENOMIC DNA]</scope>
    <source>
        <strain evidence="2 3">KON</strain>
    </source>
</reference>
<comment type="caution">
    <text evidence="2">The sequence shown here is derived from an EMBL/GenBank/DDBJ whole genome shotgun (WGS) entry which is preliminary data.</text>
</comment>
<organism evidence="2 3">
    <name type="scientific">Veillonella atypica KON</name>
    <dbReference type="NCBI Taxonomy" id="1128111"/>
    <lineage>
        <taxon>Bacteria</taxon>
        <taxon>Bacillati</taxon>
        <taxon>Bacillota</taxon>
        <taxon>Negativicutes</taxon>
        <taxon>Veillonellales</taxon>
        <taxon>Veillonellaceae</taxon>
        <taxon>Veillonella</taxon>
    </lineage>
</organism>
<sequence length="338" mass="40178">FCTFLEYHLHLVDEFRKFKIEVVELIQYVSKFKTLTMNIQTYLSIALLVFLGIDTNVFILSLIPGITYTQYDYNMISYVGAILYALYIFSINYMRLNYYEKDSFNWLNVVIIIFLIVVLLLGNSITISSSNFRFASTTDYIFGNEVLWSVDTPELFFPFLYGTLLLFTFGIDKLWSNPDVIETNGIIFDNKVIDVWWGNRNDLTDGQIKTLKLYYSRQDNYPFWVDIYKSILIDSLWFYGRSTVRQWGMFNVFLAFIIYNFVVTYTIEPFIIRYALYIYLTYTVFTMICRRLIDSNSSIFWLLCLFVPLVNIYVLYLLYNKTSAVYDQESNSIFYYPL</sequence>
<proteinExistence type="predicted"/>
<keyword evidence="1" id="KW-0472">Membrane</keyword>
<gene>
    <name evidence="2" type="ORF">HMPREF0870_00853</name>
</gene>
<protein>
    <recommendedName>
        <fullName evidence="4">DUF805 domain-containing protein</fullName>
    </recommendedName>
</protein>
<accession>A0ABP2ST62</accession>
<feature type="transmembrane region" description="Helical" evidence="1">
    <location>
        <begin position="246"/>
        <end position="267"/>
    </location>
</feature>
<evidence type="ECO:0000313" key="2">
    <source>
        <dbReference type="EMBL" id="EKY20398.1"/>
    </source>
</evidence>
<evidence type="ECO:0008006" key="4">
    <source>
        <dbReference type="Google" id="ProtNLM"/>
    </source>
</evidence>
<feature type="transmembrane region" description="Helical" evidence="1">
    <location>
        <begin position="41"/>
        <end position="63"/>
    </location>
</feature>
<dbReference type="Proteomes" id="UP000010412">
    <property type="component" value="Unassembled WGS sequence"/>
</dbReference>
<evidence type="ECO:0000313" key="3">
    <source>
        <dbReference type="Proteomes" id="UP000010412"/>
    </source>
</evidence>
<keyword evidence="1" id="KW-0812">Transmembrane</keyword>
<name>A0ABP2ST62_9FIRM</name>
<keyword evidence="3" id="KW-1185">Reference proteome</keyword>
<feature type="transmembrane region" description="Helical" evidence="1">
    <location>
        <begin position="75"/>
        <end position="94"/>
    </location>
</feature>